<feature type="region of interest" description="Disordered" evidence="1">
    <location>
        <begin position="33"/>
        <end position="56"/>
    </location>
</feature>
<comment type="caution">
    <text evidence="2">The sequence shown here is derived from an EMBL/GenBank/DDBJ whole genome shotgun (WGS) entry which is preliminary data.</text>
</comment>
<dbReference type="EMBL" id="BLAL01000262">
    <property type="protein sequence ID" value="GES98025.1"/>
    <property type="molecule type" value="Genomic_DNA"/>
</dbReference>
<evidence type="ECO:0000256" key="1">
    <source>
        <dbReference type="SAM" id="MobiDB-lite"/>
    </source>
</evidence>
<organism evidence="2 3">
    <name type="scientific">Rhizophagus clarus</name>
    <dbReference type="NCBI Taxonomy" id="94130"/>
    <lineage>
        <taxon>Eukaryota</taxon>
        <taxon>Fungi</taxon>
        <taxon>Fungi incertae sedis</taxon>
        <taxon>Mucoromycota</taxon>
        <taxon>Glomeromycotina</taxon>
        <taxon>Glomeromycetes</taxon>
        <taxon>Glomerales</taxon>
        <taxon>Glomeraceae</taxon>
        <taxon>Rhizophagus</taxon>
    </lineage>
</organism>
<accession>A0A8H3M5B2</accession>
<gene>
    <name evidence="2" type="ORF">RCL2_002458500</name>
</gene>
<evidence type="ECO:0000313" key="2">
    <source>
        <dbReference type="EMBL" id="GES98025.1"/>
    </source>
</evidence>
<reference evidence="2" key="1">
    <citation type="submission" date="2019-10" db="EMBL/GenBank/DDBJ databases">
        <title>Conservation and host-specific expression of non-tandemly repeated heterogenous ribosome RNA gene in arbuscular mycorrhizal fungi.</title>
        <authorList>
            <person name="Maeda T."/>
            <person name="Kobayashi Y."/>
            <person name="Nakagawa T."/>
            <person name="Ezawa T."/>
            <person name="Yamaguchi K."/>
            <person name="Bino T."/>
            <person name="Nishimoto Y."/>
            <person name="Shigenobu S."/>
            <person name="Kawaguchi M."/>
        </authorList>
    </citation>
    <scope>NUCLEOTIDE SEQUENCE</scope>
    <source>
        <strain evidence="2">HR1</strain>
    </source>
</reference>
<evidence type="ECO:0000313" key="3">
    <source>
        <dbReference type="Proteomes" id="UP000615446"/>
    </source>
</evidence>
<name>A0A8H3M5B2_9GLOM</name>
<dbReference type="OrthoDB" id="2412323at2759"/>
<protein>
    <submittedName>
        <fullName evidence="2">Uncharacterized protein</fullName>
    </submittedName>
</protein>
<proteinExistence type="predicted"/>
<sequence length="130" mass="14923">MDNRNNSYDNINLSQIEDNKCMPVALVTHKNNATISDQQPMSSVDNNRQYDGSNNISHQHNYQQSICYNNVSPPQFYPQHVNQNQQNPPQSNIFLSFNSFNITINSPQVNIIIIPPTKPDINIKFEPFCN</sequence>
<dbReference type="Proteomes" id="UP000615446">
    <property type="component" value="Unassembled WGS sequence"/>
</dbReference>
<dbReference type="AlphaFoldDB" id="A0A8H3M5B2"/>